<proteinExistence type="predicted"/>
<dbReference type="EMBL" id="LS398552">
    <property type="protein sequence ID" value="SPR07656.1"/>
    <property type="molecule type" value="Genomic_DNA"/>
</dbReference>
<accession>A0A2U3R367</accession>
<dbReference type="AlphaFoldDB" id="A0A2U3R367"/>
<evidence type="ECO:0000313" key="3">
    <source>
        <dbReference type="Proteomes" id="UP000244943"/>
    </source>
</evidence>
<gene>
    <name evidence="2" type="ORF">UT76HP_01174</name>
</gene>
<organism evidence="2 3">
    <name type="scientific">Orientia tsutsugamushi</name>
    <name type="common">Rickettsia tsutsugamushi</name>
    <dbReference type="NCBI Taxonomy" id="784"/>
    <lineage>
        <taxon>Bacteria</taxon>
        <taxon>Pseudomonadati</taxon>
        <taxon>Pseudomonadota</taxon>
        <taxon>Alphaproteobacteria</taxon>
        <taxon>Rickettsiales</taxon>
        <taxon>Rickettsiaceae</taxon>
        <taxon>Rickettsieae</taxon>
        <taxon>Orientia</taxon>
    </lineage>
</organism>
<protein>
    <submittedName>
        <fullName evidence="2">Uncharacterized protein</fullName>
    </submittedName>
</protein>
<dbReference type="Proteomes" id="UP000244943">
    <property type="component" value="Chromosome I"/>
</dbReference>
<sequence length="280" mass="31193">MIVMMFNNIYNFIGNGAISVANITIKYAEWCIKNYIPATFDCKITVMRLLPSFNFTNTKMLFICNFNIKPHFLEFVEDYDIILSFTGALNSDLPKCTDQEILTPSNVISKDEIIYALTPAGKANYSIKICKIIGSNLKILQEILYNIKYYDSNNINSAKFADTISSSSIAVVDVTPSSTDKNHSFPTAKTVILIVLGTLVALGGSGLIIYNWLYKKNKTDINTGVKNLSTVEKQQSLDDDNGGDMCENSHMLNYVEELESTSLNNNKVLKISGNIDPIIE</sequence>
<keyword evidence="1" id="KW-0812">Transmembrane</keyword>
<evidence type="ECO:0000313" key="2">
    <source>
        <dbReference type="EMBL" id="SPR07656.1"/>
    </source>
</evidence>
<feature type="transmembrane region" description="Helical" evidence="1">
    <location>
        <begin position="191"/>
        <end position="213"/>
    </location>
</feature>
<reference evidence="3" key="1">
    <citation type="submission" date="2018-03" db="EMBL/GenBank/DDBJ databases">
        <authorList>
            <person name="Batty M. E."/>
            <person name="Batty M E."/>
        </authorList>
    </citation>
    <scope>NUCLEOTIDE SEQUENCE [LARGE SCALE GENOMIC DNA]</scope>
</reference>
<keyword evidence="1" id="KW-0472">Membrane</keyword>
<name>A0A2U3R367_ORITS</name>
<keyword evidence="1" id="KW-1133">Transmembrane helix</keyword>
<evidence type="ECO:0000256" key="1">
    <source>
        <dbReference type="SAM" id="Phobius"/>
    </source>
</evidence>